<dbReference type="HOGENOM" id="CLU_1292828_0_0_6"/>
<organism evidence="4 5">
    <name type="scientific">Candidatus Francisella endociliophora</name>
    <dbReference type="NCBI Taxonomy" id="653937"/>
    <lineage>
        <taxon>Bacteria</taxon>
        <taxon>Pseudomonadati</taxon>
        <taxon>Pseudomonadota</taxon>
        <taxon>Gammaproteobacteria</taxon>
        <taxon>Thiotrichales</taxon>
        <taxon>Francisellaceae</taxon>
        <taxon>Francisella</taxon>
    </lineage>
</organism>
<comment type="similarity">
    <text evidence="1">Belongs to the P-Pant transferase superfamily. Gsp/Sfp/HetI/AcpT family.</text>
</comment>
<proteinExistence type="inferred from homology"/>
<dbReference type="Pfam" id="PF01648">
    <property type="entry name" value="ACPS"/>
    <property type="match status" value="1"/>
</dbReference>
<evidence type="ECO:0000313" key="5">
    <source>
        <dbReference type="Proteomes" id="UP000029672"/>
    </source>
</evidence>
<dbReference type="PANTHER" id="PTHR12215:SF10">
    <property type="entry name" value="L-AMINOADIPATE-SEMIALDEHYDE DEHYDROGENASE-PHOSPHOPANTETHEINYL TRANSFERASE"/>
    <property type="match status" value="1"/>
</dbReference>
<dbReference type="AlphaFoldDB" id="A0A097EPM7"/>
<dbReference type="eggNOG" id="COG2091">
    <property type="taxonomic scope" value="Bacteria"/>
</dbReference>
<dbReference type="PANTHER" id="PTHR12215">
    <property type="entry name" value="PHOSPHOPANTETHEINE TRANSFERASE"/>
    <property type="match status" value="1"/>
</dbReference>
<name>A0A097EPM7_9GAMM</name>
<dbReference type="SUPFAM" id="SSF56214">
    <property type="entry name" value="4'-phosphopantetheinyl transferase"/>
    <property type="match status" value="1"/>
</dbReference>
<dbReference type="Proteomes" id="UP000029672">
    <property type="component" value="Chromosome"/>
</dbReference>
<evidence type="ECO:0000313" key="4">
    <source>
        <dbReference type="EMBL" id="AIT09529.1"/>
    </source>
</evidence>
<dbReference type="GO" id="GO:0008897">
    <property type="term" value="F:holo-[acyl-carrier-protein] synthase activity"/>
    <property type="evidence" value="ECO:0007669"/>
    <property type="project" value="InterPro"/>
</dbReference>
<evidence type="ECO:0000256" key="2">
    <source>
        <dbReference type="ARBA" id="ARBA00022679"/>
    </source>
</evidence>
<dbReference type="GO" id="GO:0000287">
    <property type="term" value="F:magnesium ion binding"/>
    <property type="evidence" value="ECO:0007669"/>
    <property type="project" value="InterPro"/>
</dbReference>
<keyword evidence="5" id="KW-1185">Reference proteome</keyword>
<dbReference type="RefSeq" id="WP_040009432.1">
    <property type="nucleotide sequence ID" value="NZ_CP009574.1"/>
</dbReference>
<evidence type="ECO:0000259" key="3">
    <source>
        <dbReference type="Pfam" id="PF01648"/>
    </source>
</evidence>
<dbReference type="GO" id="GO:0005829">
    <property type="term" value="C:cytosol"/>
    <property type="evidence" value="ECO:0007669"/>
    <property type="project" value="TreeGrafter"/>
</dbReference>
<dbReference type="InterPro" id="IPR008278">
    <property type="entry name" value="4-PPantetheinyl_Trfase_dom"/>
</dbReference>
<reference evidence="4 5" key="1">
    <citation type="submission" date="2014-10" db="EMBL/GenBank/DDBJ databases">
        <title>Whole genome sequence of Francisella endociliophora strain FSC1006, isolated from a laboratory culture of the marine ciliate Euplotes raikovi.</title>
        <authorList>
            <person name="Granberg M."/>
            <person name="Backman S."/>
            <person name="Lundmark E."/>
            <person name="Nilsson E."/>
            <person name="Karlsson E."/>
            <person name="Thelaus J."/>
            <person name="Ohrman C."/>
            <person name="Larkeryd A."/>
            <person name="Stenberg P."/>
        </authorList>
    </citation>
    <scope>NUCLEOTIDE SEQUENCE [LARGE SCALE GENOMIC DNA]</scope>
    <source>
        <strain evidence="4 5">FSC1006</strain>
    </source>
</reference>
<feature type="domain" description="4'-phosphopantetheinyl transferase" evidence="3">
    <location>
        <begin position="92"/>
        <end position="188"/>
    </location>
</feature>
<gene>
    <name evidence="4" type="ORF">LO80_05805</name>
</gene>
<accession>A0A097EPM7</accession>
<dbReference type="OrthoDB" id="9808281at2"/>
<protein>
    <submittedName>
        <fullName evidence="4">4-phosphopantetheinyl transferase</fullName>
    </submittedName>
</protein>
<keyword evidence="2 4" id="KW-0808">Transferase</keyword>
<dbReference type="STRING" id="1547445.LO80_05805"/>
<dbReference type="GO" id="GO:0019878">
    <property type="term" value="P:lysine biosynthetic process via aminoadipic acid"/>
    <property type="evidence" value="ECO:0007669"/>
    <property type="project" value="TreeGrafter"/>
</dbReference>
<dbReference type="InterPro" id="IPR050559">
    <property type="entry name" value="P-Pant_transferase_sf"/>
</dbReference>
<dbReference type="InterPro" id="IPR037143">
    <property type="entry name" value="4-PPantetheinyl_Trfase_dom_sf"/>
</dbReference>
<dbReference type="EMBL" id="CP009574">
    <property type="protein sequence ID" value="AIT09529.1"/>
    <property type="molecule type" value="Genomic_DNA"/>
</dbReference>
<evidence type="ECO:0000256" key="1">
    <source>
        <dbReference type="ARBA" id="ARBA00010990"/>
    </source>
</evidence>
<sequence length="210" mass="24774">MSEISAFILDFKKYKAELLKSWLVSRVEKEKLTSDQKIFSQFIRYFVFEKFFDISPVFSITNSKPYLANGSLFFNISHTQDQIVMTVSNSEVGIDAEEVNKTRNILKIAKRYFDTNEYASLVQNSQQSVDFYTLWTLKEAQVKRSSLGIAKELREAIFYKNENQQWLSEKYQNDFVTVFHNDLVISICCENIMQKQISFFEIDNFEFKKV</sequence>
<dbReference type="Gene3D" id="3.90.470.20">
    <property type="entry name" value="4'-phosphopantetheinyl transferase domain"/>
    <property type="match status" value="1"/>
</dbReference>
<dbReference type="KEGG" id="frf:LO80_05805"/>